<evidence type="ECO:0000256" key="1">
    <source>
        <dbReference type="SAM" id="MobiDB-lite"/>
    </source>
</evidence>
<comment type="caution">
    <text evidence="2">The sequence shown here is derived from an EMBL/GenBank/DDBJ whole genome shotgun (WGS) entry which is preliminary data.</text>
</comment>
<dbReference type="AlphaFoldDB" id="A0A073IBV4"/>
<dbReference type="Proteomes" id="UP000053232">
    <property type="component" value="Unassembled WGS sequence"/>
</dbReference>
<organism evidence="2 3">
    <name type="scientific">Oxytricha trifallax</name>
    <dbReference type="NCBI Taxonomy" id="1172189"/>
    <lineage>
        <taxon>Eukaryota</taxon>
        <taxon>Sar</taxon>
        <taxon>Alveolata</taxon>
        <taxon>Ciliophora</taxon>
        <taxon>Intramacronucleata</taxon>
        <taxon>Spirotrichea</taxon>
        <taxon>Stichotrichia</taxon>
        <taxon>Sporadotrichida</taxon>
        <taxon>Oxytrichidae</taxon>
        <taxon>Oxytrichinae</taxon>
        <taxon>Oxytricha</taxon>
    </lineage>
</organism>
<sequence>MEQKSLLIWDQVSVEMGSGNASQNYQEERWQEMILRNQWQSELEYQFEKFDGNISELNESMQELENVLFSDKSSHPPMNEEKQEASNELEIDQTKPRQATGDADEDTRKEEGAIDNQEELGQRFGNK</sequence>
<evidence type="ECO:0000313" key="2">
    <source>
        <dbReference type="EMBL" id="KEJ82892.1"/>
    </source>
</evidence>
<proteinExistence type="predicted"/>
<evidence type="ECO:0000313" key="3">
    <source>
        <dbReference type="Proteomes" id="UP000053232"/>
    </source>
</evidence>
<protein>
    <submittedName>
        <fullName evidence="2">Uncharacterized protein</fullName>
    </submittedName>
</protein>
<reference evidence="3" key="1">
    <citation type="journal article" date="2014" name="Cell">
        <title>The Architecture of a Scrambled Genome Reveals Massive Levels of Genomic Rearrangement during Development.</title>
        <authorList>
            <person name="Chen X."/>
            <person name="Bracht J.R."/>
            <person name="Goldman A.D."/>
            <person name="Dolzhenko E."/>
            <person name="Clay D.M."/>
            <person name="Swart E.C."/>
            <person name="Perlman D.H."/>
            <person name="Doak T.G."/>
            <person name="Stuart A."/>
            <person name="Amemiya C.T."/>
            <person name="Sebra R.P."/>
            <person name="Landweber L.F."/>
        </authorList>
    </citation>
    <scope>NUCLEOTIDE SEQUENCE [LARGE SCALE GENOMIC DNA]</scope>
    <source>
        <strain evidence="3">JRB310</strain>
    </source>
</reference>
<accession>A0A073IBV4</accession>
<gene>
    <name evidence="2" type="ORF">OXYTRIMIC_701</name>
</gene>
<feature type="region of interest" description="Disordered" evidence="1">
    <location>
        <begin position="67"/>
        <end position="127"/>
    </location>
</feature>
<name>A0A073IBV4_9SPIT</name>
<keyword evidence="3" id="KW-1185">Reference proteome</keyword>
<dbReference type="EMBL" id="ARYC01002510">
    <property type="protein sequence ID" value="KEJ82892.1"/>
    <property type="molecule type" value="Genomic_DNA"/>
</dbReference>
<feature type="compositionally biased region" description="Basic and acidic residues" evidence="1">
    <location>
        <begin position="72"/>
        <end position="85"/>
    </location>
</feature>